<protein>
    <submittedName>
        <fullName evidence="1">Uncharacterized protein</fullName>
    </submittedName>
</protein>
<dbReference type="EMBL" id="NXMA01000007">
    <property type="protein sequence ID" value="TKX32262.1"/>
    <property type="molecule type" value="Genomic_DNA"/>
</dbReference>
<gene>
    <name evidence="1" type="ORF">CQA76_04915</name>
</gene>
<dbReference type="Proteomes" id="UP000310353">
    <property type="component" value="Unassembled WGS sequence"/>
</dbReference>
<name>A0A4V6YB43_9BACT</name>
<sequence>MSACANPTFIKSTIQTNNEGIFIQAKRNESFEIFFQNPSKIKSDLDQQLISKLENLGLKQMSQDPTYKIYLNLVDMKKHSYAQRISTSARFFYDFDPLESDGEWLIENYYAMQLNIQIVQKNNIQKTSLIARTAYLGNKKRCQVSLENKIVDQITSFFYFKF</sequence>
<accession>A0A4V6YB43</accession>
<dbReference type="AlphaFoldDB" id="A0A4V6YB43"/>
<organism evidence="1 2">
    <name type="scientific">Campylobacter aviculae</name>
    <dbReference type="NCBI Taxonomy" id="2510190"/>
    <lineage>
        <taxon>Bacteria</taxon>
        <taxon>Pseudomonadati</taxon>
        <taxon>Campylobacterota</taxon>
        <taxon>Epsilonproteobacteria</taxon>
        <taxon>Campylobacterales</taxon>
        <taxon>Campylobacteraceae</taxon>
        <taxon>Campylobacter</taxon>
    </lineage>
</organism>
<evidence type="ECO:0000313" key="2">
    <source>
        <dbReference type="Proteomes" id="UP000310353"/>
    </source>
</evidence>
<proteinExistence type="predicted"/>
<dbReference type="RefSeq" id="WP_137622358.1">
    <property type="nucleotide sequence ID" value="NZ_NXMA01000007.1"/>
</dbReference>
<comment type="caution">
    <text evidence="1">The sequence shown here is derived from an EMBL/GenBank/DDBJ whole genome shotgun (WGS) entry which is preliminary data.</text>
</comment>
<keyword evidence="2" id="KW-1185">Reference proteome</keyword>
<reference evidence="1 2" key="1">
    <citation type="submission" date="2018-05" db="EMBL/GenBank/DDBJ databases">
        <title>Novel Campyloabacter and Helicobacter Species and Strains.</title>
        <authorList>
            <person name="Mannion A.J."/>
            <person name="Shen Z."/>
            <person name="Fox J.G."/>
        </authorList>
    </citation>
    <scope>NUCLEOTIDE SEQUENCE [LARGE SCALE GENOMIC DNA]</scope>
    <source>
        <strain evidence="2">MIT17-670</strain>
    </source>
</reference>
<dbReference type="OrthoDB" id="5359922at2"/>
<evidence type="ECO:0000313" key="1">
    <source>
        <dbReference type="EMBL" id="TKX32262.1"/>
    </source>
</evidence>